<dbReference type="Proteomes" id="UP001148614">
    <property type="component" value="Unassembled WGS sequence"/>
</dbReference>
<feature type="coiled-coil region" evidence="1">
    <location>
        <begin position="69"/>
        <end position="96"/>
    </location>
</feature>
<gene>
    <name evidence="2" type="ORF">NPX13_g5829</name>
</gene>
<evidence type="ECO:0000313" key="2">
    <source>
        <dbReference type="EMBL" id="KAJ3570150.1"/>
    </source>
</evidence>
<keyword evidence="1" id="KW-0175">Coiled coil</keyword>
<comment type="caution">
    <text evidence="2">The sequence shown here is derived from an EMBL/GenBank/DDBJ whole genome shotgun (WGS) entry which is preliminary data.</text>
</comment>
<accession>A0A9W8NCZ6</accession>
<evidence type="ECO:0000313" key="3">
    <source>
        <dbReference type="Proteomes" id="UP001148614"/>
    </source>
</evidence>
<proteinExistence type="predicted"/>
<keyword evidence="3" id="KW-1185">Reference proteome</keyword>
<protein>
    <submittedName>
        <fullName evidence="2">Uncharacterized protein</fullName>
    </submittedName>
</protein>
<name>A0A9W8NCZ6_9PEZI</name>
<organism evidence="2 3">
    <name type="scientific">Xylaria arbuscula</name>
    <dbReference type="NCBI Taxonomy" id="114810"/>
    <lineage>
        <taxon>Eukaryota</taxon>
        <taxon>Fungi</taxon>
        <taxon>Dikarya</taxon>
        <taxon>Ascomycota</taxon>
        <taxon>Pezizomycotina</taxon>
        <taxon>Sordariomycetes</taxon>
        <taxon>Xylariomycetidae</taxon>
        <taxon>Xylariales</taxon>
        <taxon>Xylariaceae</taxon>
        <taxon>Xylaria</taxon>
    </lineage>
</organism>
<evidence type="ECO:0000256" key="1">
    <source>
        <dbReference type="SAM" id="Coils"/>
    </source>
</evidence>
<dbReference type="AlphaFoldDB" id="A0A9W8NCZ6"/>
<dbReference type="EMBL" id="JANPWZ010000965">
    <property type="protein sequence ID" value="KAJ3570150.1"/>
    <property type="molecule type" value="Genomic_DNA"/>
</dbReference>
<sequence length="98" mass="11241">MPAQLHFADEHEEEQCSYVSAQKTFLMDGIEVIDASILKTILERMWGPEGRGYFVGFSKKEKTYFILALPEFEVNIKEIRDRVEDAQATLLTLAKSAR</sequence>
<reference evidence="2" key="1">
    <citation type="submission" date="2022-07" db="EMBL/GenBank/DDBJ databases">
        <title>Genome Sequence of Xylaria arbuscula.</title>
        <authorList>
            <person name="Buettner E."/>
        </authorList>
    </citation>
    <scope>NUCLEOTIDE SEQUENCE</scope>
    <source>
        <strain evidence="2">VT107</strain>
    </source>
</reference>